<evidence type="ECO:0000259" key="6">
    <source>
        <dbReference type="Pfam" id="PF07926"/>
    </source>
</evidence>
<keyword evidence="2 4" id="KW-0175">Coiled coil</keyword>
<feature type="domain" description="Nucleoprotein TPR/MPL1" evidence="7">
    <location>
        <begin position="208"/>
        <end position="287"/>
    </location>
</feature>
<feature type="non-terminal residue" evidence="9">
    <location>
        <position position="1"/>
    </location>
</feature>
<feature type="compositionally biased region" description="Low complexity" evidence="5">
    <location>
        <begin position="2093"/>
        <end position="2104"/>
    </location>
</feature>
<feature type="coiled-coil region" evidence="4">
    <location>
        <begin position="59"/>
        <end position="86"/>
    </location>
</feature>
<protein>
    <submittedName>
        <fullName evidence="9">Nuclear-pore anchor</fullName>
    </submittedName>
</protein>
<dbReference type="GO" id="GO:0006406">
    <property type="term" value="P:mRNA export from nucleus"/>
    <property type="evidence" value="ECO:0007669"/>
    <property type="project" value="TreeGrafter"/>
</dbReference>
<keyword evidence="3" id="KW-0539">Nucleus</keyword>
<feature type="coiled-coil region" evidence="4">
    <location>
        <begin position="485"/>
        <end position="571"/>
    </location>
</feature>
<evidence type="ECO:0000259" key="8">
    <source>
        <dbReference type="Pfam" id="PF25785"/>
    </source>
</evidence>
<feature type="compositionally biased region" description="Acidic residues" evidence="5">
    <location>
        <begin position="1701"/>
        <end position="1713"/>
    </location>
</feature>
<feature type="compositionally biased region" description="Polar residues" evidence="5">
    <location>
        <begin position="2041"/>
        <end position="2050"/>
    </location>
</feature>
<dbReference type="Pfam" id="PF25785">
    <property type="entry name" value="TPR"/>
    <property type="match status" value="1"/>
</dbReference>
<feature type="coiled-coil region" evidence="4">
    <location>
        <begin position="263"/>
        <end position="297"/>
    </location>
</feature>
<dbReference type="InterPro" id="IPR057577">
    <property type="entry name" value="Nucleoprot-TPR/MLP1_dom"/>
</dbReference>
<feature type="coiled-coil region" evidence="4">
    <location>
        <begin position="1241"/>
        <end position="1275"/>
    </location>
</feature>
<dbReference type="PANTHER" id="PTHR18898">
    <property type="entry name" value="NUCLEOPROTEIN TPR-RELATED"/>
    <property type="match status" value="1"/>
</dbReference>
<dbReference type="GO" id="GO:0006606">
    <property type="term" value="P:protein import into nucleus"/>
    <property type="evidence" value="ECO:0007669"/>
    <property type="project" value="InterPro"/>
</dbReference>
<feature type="coiled-coil region" evidence="4">
    <location>
        <begin position="719"/>
        <end position="753"/>
    </location>
</feature>
<gene>
    <name evidence="9" type="primary">NUA_3</name>
    <name evidence="9" type="ORF">g.49522</name>
</gene>
<feature type="compositionally biased region" description="Basic and acidic residues" evidence="5">
    <location>
        <begin position="1519"/>
        <end position="1530"/>
    </location>
</feature>
<feature type="compositionally biased region" description="Low complexity" evidence="5">
    <location>
        <begin position="1740"/>
        <end position="1751"/>
    </location>
</feature>
<feature type="region of interest" description="Disordered" evidence="5">
    <location>
        <begin position="1833"/>
        <end position="1855"/>
    </location>
</feature>
<feature type="compositionally biased region" description="Basic and acidic residues" evidence="5">
    <location>
        <begin position="1721"/>
        <end position="1731"/>
    </location>
</feature>
<evidence type="ECO:0000256" key="1">
    <source>
        <dbReference type="ARBA" id="ARBA00004123"/>
    </source>
</evidence>
<dbReference type="EMBL" id="GDJX01018772">
    <property type="protein sequence ID" value="JAT49164.1"/>
    <property type="molecule type" value="Transcribed_RNA"/>
</dbReference>
<feature type="compositionally biased region" description="Polar residues" evidence="5">
    <location>
        <begin position="1995"/>
        <end position="2007"/>
    </location>
</feature>
<dbReference type="Pfam" id="PF07926">
    <property type="entry name" value="TPR_MLP1_2"/>
    <property type="match status" value="1"/>
</dbReference>
<name>A0A1D1Y3E4_9ARAE</name>
<evidence type="ECO:0000256" key="4">
    <source>
        <dbReference type="SAM" id="Coils"/>
    </source>
</evidence>
<comment type="subcellular location">
    <subcellularLocation>
        <location evidence="1">Nucleus</location>
    </subcellularLocation>
</comment>
<feature type="region of interest" description="Disordered" evidence="5">
    <location>
        <begin position="1633"/>
        <end position="1751"/>
    </location>
</feature>
<feature type="coiled-coil region" evidence="4">
    <location>
        <begin position="1303"/>
        <end position="1450"/>
    </location>
</feature>
<dbReference type="GO" id="GO:0005643">
    <property type="term" value="C:nuclear pore"/>
    <property type="evidence" value="ECO:0007669"/>
    <property type="project" value="TreeGrafter"/>
</dbReference>
<feature type="coiled-coil region" evidence="4">
    <location>
        <begin position="884"/>
        <end position="1057"/>
    </location>
</feature>
<dbReference type="InterPro" id="IPR012929">
    <property type="entry name" value="Nucleoprot-TPR/MLP1-2_dom"/>
</dbReference>
<dbReference type="InterPro" id="IPR057974">
    <property type="entry name" value="NUA/TPR/MLP1-2-like_dom"/>
</dbReference>
<evidence type="ECO:0000313" key="9">
    <source>
        <dbReference type="EMBL" id="JAT49164.1"/>
    </source>
</evidence>
<evidence type="ECO:0000256" key="2">
    <source>
        <dbReference type="ARBA" id="ARBA00023054"/>
    </source>
</evidence>
<accession>A0A1D1Y3E4</accession>
<reference evidence="9" key="1">
    <citation type="submission" date="2015-07" db="EMBL/GenBank/DDBJ databases">
        <title>Transcriptome Assembly of Anthurium amnicola.</title>
        <authorList>
            <person name="Suzuki J."/>
        </authorList>
    </citation>
    <scope>NUCLEOTIDE SEQUENCE</scope>
</reference>
<feature type="compositionally biased region" description="Acidic residues" evidence="5">
    <location>
        <begin position="1888"/>
        <end position="1898"/>
    </location>
</feature>
<feature type="region of interest" description="Disordered" evidence="5">
    <location>
        <begin position="1868"/>
        <end position="2104"/>
    </location>
</feature>
<feature type="region of interest" description="Disordered" evidence="5">
    <location>
        <begin position="1577"/>
        <end position="1610"/>
    </location>
</feature>
<feature type="domain" description="Nucleoprotein TPR/MLP1-2" evidence="6">
    <location>
        <begin position="1082"/>
        <end position="1209"/>
    </location>
</feature>
<feature type="coiled-coil region" evidence="4">
    <location>
        <begin position="789"/>
        <end position="858"/>
    </location>
</feature>
<dbReference type="Pfam" id="PF25481">
    <property type="entry name" value="Nucleoprot-TPR"/>
    <property type="match status" value="1"/>
</dbReference>
<evidence type="ECO:0000256" key="5">
    <source>
        <dbReference type="SAM" id="MobiDB-lite"/>
    </source>
</evidence>
<dbReference type="PANTHER" id="PTHR18898:SF2">
    <property type="entry name" value="NUCLEOPROTEIN TPR"/>
    <property type="match status" value="1"/>
</dbReference>
<feature type="coiled-coil region" evidence="4">
    <location>
        <begin position="337"/>
        <end position="396"/>
    </location>
</feature>
<evidence type="ECO:0000259" key="7">
    <source>
        <dbReference type="Pfam" id="PF25481"/>
    </source>
</evidence>
<feature type="coiled-coil region" evidence="4">
    <location>
        <begin position="1083"/>
        <end position="1117"/>
    </location>
</feature>
<organism evidence="9">
    <name type="scientific">Anthurium amnicola</name>
    <dbReference type="NCBI Taxonomy" id="1678845"/>
    <lineage>
        <taxon>Eukaryota</taxon>
        <taxon>Viridiplantae</taxon>
        <taxon>Streptophyta</taxon>
        <taxon>Embryophyta</taxon>
        <taxon>Tracheophyta</taxon>
        <taxon>Spermatophyta</taxon>
        <taxon>Magnoliopsida</taxon>
        <taxon>Liliopsida</taxon>
        <taxon>Araceae</taxon>
        <taxon>Pothoideae</taxon>
        <taxon>Potheae</taxon>
        <taxon>Anthurium</taxon>
    </lineage>
</organism>
<feature type="compositionally biased region" description="Basic and acidic residues" evidence="5">
    <location>
        <begin position="1536"/>
        <end position="1554"/>
    </location>
</feature>
<dbReference type="GO" id="GO:0017056">
    <property type="term" value="F:structural constituent of nuclear pore"/>
    <property type="evidence" value="ECO:0007669"/>
    <property type="project" value="TreeGrafter"/>
</dbReference>
<evidence type="ECO:0000256" key="3">
    <source>
        <dbReference type="ARBA" id="ARBA00023242"/>
    </source>
</evidence>
<dbReference type="SUPFAM" id="SSF90257">
    <property type="entry name" value="Myosin rod fragments"/>
    <property type="match status" value="1"/>
</dbReference>
<proteinExistence type="predicted"/>
<feature type="compositionally biased region" description="Polar residues" evidence="5">
    <location>
        <begin position="1659"/>
        <end position="1670"/>
    </location>
</feature>
<feature type="domain" description="NUA/TPR/MLP1-2-like" evidence="8">
    <location>
        <begin position="530"/>
        <end position="635"/>
    </location>
</feature>
<sequence>SPPFSAQVGFSESVVLALRLVGDRRRLLRPPVPRPPTTMPLFLSDEEFELCHYDPVQVAERADQYIRDLHRQLETVRAEADAASIAAEHTCSLLEQRYAAVSADYARLLAENARLSASFEQRLSELAETQAEKHNLHLKAIAKDGEIERLTVEASELHKSKRQLLELVEQKDLEIGEKNATIQSYLDKIIHLTDHAASKEAKLYDNEAELARCHAECTRRSQEKELIAKHNEWLNEELTVKVNSLIELRRTHMDYEADMSAKLADVESQLNESSKTLKRSEGRVRELESKLKSLEEELCSCKDAAAASEEHFATELATVTKLAELHKESSEEWSRKAGELEGVIKALETHLSQVENAYKEKLEKELSSRREFEKAAADFKDKLDKCELELEKARKDNELSLLPLSSFQSDATMEKWVGGDNEQTERLMIVPKIPAGVSGTALAASLLRNGWSLAKMYEKYQEAADALRHERWERKHSEAILERVLHEIEEKAELILDERAQHEKMTEAYYLMNQKLQQALSVHDTYENTIRTLKAELKRSERDHNVAQKEIADLQKEVTVLLKECRDVQLRCGVAGPMYPDDLPASVSLENHGSAMEKSIPDHLLTFKDIHELVEQNAQLRSLVHRLSDEEESRESELRNNFQLELQKVADEAAAKVEAVLRRSQEQGQMIESLHSSVAMYKKLYDEERRSHSLIPRTTEPIIAIEGGNDLMHLFEDSQEVAKKAREQLVERIRTLEEELAKTRNDLTSIRLERDKMVLEAKFAREKLDSFMKEFEHQRDQVNGVSARNVELTQLLVDYQRKLREASDSLLASEERSRKLSMEVSVWEREREILVNSEKKASEEVRSLSERVHRLQSTLDVIQSANEVREDARRMDKVKTEEHAKHIEREWAEAKKELHEERDRVRKLTAEREKILENSLAQIEETRKQLADAWRAVSSAESRAAAAEARCSDLEAKIKVYEKVRQESGVDHSMSSDNDVLSDLLKMKEERDKLKEEAQANKEYMLQYKEIAHMNEVALKNMESAHDEFKAESEKLKKSLEDEVVSLREKVFQLEKDYMLKSNEALSAVHAKEEALGSAISEIECLKKEISLKMIQISEMEAQIAALKKTVDEEHQHWRDAQNNYERQVILQSETIQEMTRTSQALSLLQVELSELRKLSDMQKAENEQIKASWEAEKNMLQRSKNEAENKCYEIDEQNKILHNRLEAMHIKLANMEHCSSGTGFRGGAPDSQESDLQHVINYLRRSKEIAETEISLLKQEKLRLQSQLDSALKASEAAQVLLHSERENARAAMFTEVEFKSLQLQVREINLLRESNSQLREENKYNFEECQKFREAAQKAKLVAEQLGDLLRNKESEVEACQKEIEIWKMEKAHLESEITELHENSERINLVDYDQMKDEFQQAQVKLKERESEIESTKNVVYEKQENISHLQQELLKCKLEIDEREKKMSDILQIEETRRLEVEKQKKLTSHFKKRLETITKEREELSKDNQSLQKQLEDFKSVGKRTVGEGTSEQAMKEKEKEKDTRMQILEKTLEREREDLRREREDNRKEKQKRQKIESLIVNTVKHLNQEKKKLEEQIKKHKQVESSGAGVSQPPPHNSLDEQAAAYFQAYDHFELTANSARSEIAGISPIPSNNEPLDVSGDASAATAVHQVASQPRQTSQPGKASEQRERRFTAPKPSVDARKRKLVRPSLEQSEEPAADVEMLEVEGLPAVERGKQGESHEQEMEDSISLSAPSSSRKRVASSSISEFKDEFFAQSEDNSVAAPIKKLKGSEALETAAAPEDIPLEILNMPPMECSDIAGAVEAHPLENELIDNADVQDYNVIKEREQSEEPSAGMSRDVDSKNEDDAFMGTYSVKLKETTPDEFPINEGQDVQQSAVDAEDEKEEGELVPDTPEQPTEGIESEETQPESILAEVAEVGGGTSEIGDWFEIGTPDVLIEDKNEKNDNVEEVGDGSDKSGDHVNDNDFEQSPLTTLGSPECSPNIHVESTSETVSSNAVSGVEEGVQQGTKSRTEGVDLPSIKSGTEELEQQAVKSGGTTITLAERAKERALMRQAGIGVPRSPPRGRGRGSGSFRRDSGRGARGARSGRGQSSSE</sequence>
<feature type="compositionally biased region" description="Basic and acidic residues" evidence="5">
    <location>
        <begin position="1963"/>
        <end position="1973"/>
    </location>
</feature>
<feature type="compositionally biased region" description="Basic and acidic residues" evidence="5">
    <location>
        <begin position="1947"/>
        <end position="1956"/>
    </location>
</feature>
<feature type="region of interest" description="Disordered" evidence="5">
    <location>
        <begin position="1487"/>
        <end position="1559"/>
    </location>
</feature>